<evidence type="ECO:0000256" key="4">
    <source>
        <dbReference type="ARBA" id="ARBA00022692"/>
    </source>
</evidence>
<feature type="transmembrane region" description="Helical" evidence="7">
    <location>
        <begin position="324"/>
        <end position="349"/>
    </location>
</feature>
<evidence type="ECO:0000259" key="8">
    <source>
        <dbReference type="Pfam" id="PF02687"/>
    </source>
</evidence>
<comment type="subcellular location">
    <subcellularLocation>
        <location evidence="1">Cell membrane</location>
        <topology evidence="1">Multi-pass membrane protein</topology>
    </subcellularLocation>
</comment>
<dbReference type="PANTHER" id="PTHR43738:SF1">
    <property type="entry name" value="HEMIN TRANSPORT SYSTEM PERMEASE PROTEIN HRTB-RELATED"/>
    <property type="match status" value="1"/>
</dbReference>
<keyword evidence="2" id="KW-0813">Transport</keyword>
<dbReference type="PIRSF" id="PIRSF031773">
    <property type="entry name" value="DevC"/>
    <property type="match status" value="1"/>
</dbReference>
<protein>
    <submittedName>
        <fullName evidence="9">ABC transporter permease</fullName>
    </submittedName>
</protein>
<feature type="transmembrane region" description="Helical" evidence="7">
    <location>
        <begin position="271"/>
        <end position="292"/>
    </location>
</feature>
<evidence type="ECO:0000256" key="2">
    <source>
        <dbReference type="ARBA" id="ARBA00022448"/>
    </source>
</evidence>
<keyword evidence="5 7" id="KW-1133">Transmembrane helix</keyword>
<accession>A0A2S0NGB6</accession>
<dbReference type="InterPro" id="IPR051125">
    <property type="entry name" value="ABC-4/HrtB_transporter"/>
</dbReference>
<dbReference type="InterPro" id="IPR005891">
    <property type="entry name" value="DevC"/>
</dbReference>
<evidence type="ECO:0000256" key="3">
    <source>
        <dbReference type="ARBA" id="ARBA00022475"/>
    </source>
</evidence>
<evidence type="ECO:0000313" key="9">
    <source>
        <dbReference type="EMBL" id="AVO47219.1"/>
    </source>
</evidence>
<organism evidence="9 10">
    <name type="scientific">Phreatobacter cathodiphilus</name>
    <dbReference type="NCBI Taxonomy" id="1868589"/>
    <lineage>
        <taxon>Bacteria</taxon>
        <taxon>Pseudomonadati</taxon>
        <taxon>Pseudomonadota</taxon>
        <taxon>Alphaproteobacteria</taxon>
        <taxon>Hyphomicrobiales</taxon>
        <taxon>Phreatobacteraceae</taxon>
        <taxon>Phreatobacter</taxon>
    </lineage>
</organism>
<dbReference type="Proteomes" id="UP000237889">
    <property type="component" value="Chromosome"/>
</dbReference>
<name>A0A2S0NGB6_9HYPH</name>
<dbReference type="GO" id="GO:0005886">
    <property type="term" value="C:plasma membrane"/>
    <property type="evidence" value="ECO:0007669"/>
    <property type="project" value="UniProtKB-SubCell"/>
</dbReference>
<keyword evidence="4 7" id="KW-0812">Transmembrane</keyword>
<keyword evidence="6 7" id="KW-0472">Membrane</keyword>
<evidence type="ECO:0000256" key="5">
    <source>
        <dbReference type="ARBA" id="ARBA00022989"/>
    </source>
</evidence>
<dbReference type="InterPro" id="IPR003838">
    <property type="entry name" value="ABC3_permease_C"/>
</dbReference>
<dbReference type="RefSeq" id="WP_106750589.1">
    <property type="nucleotide sequence ID" value="NZ_CP027668.1"/>
</dbReference>
<dbReference type="AlphaFoldDB" id="A0A2S0NGB6"/>
<gene>
    <name evidence="9" type="ORF">C6569_20435</name>
</gene>
<dbReference type="PANTHER" id="PTHR43738">
    <property type="entry name" value="ABC TRANSPORTER, MEMBRANE PROTEIN"/>
    <property type="match status" value="1"/>
</dbReference>
<evidence type="ECO:0000256" key="1">
    <source>
        <dbReference type="ARBA" id="ARBA00004651"/>
    </source>
</evidence>
<evidence type="ECO:0000256" key="7">
    <source>
        <dbReference type="SAM" id="Phobius"/>
    </source>
</evidence>
<keyword evidence="3" id="KW-1003">Cell membrane</keyword>
<sequence length="392" mass="41957">MTAVLTRILGRLPIGYLQLTHNPGRLLAALAGVAFANVLVFVQLGLAGSMGESVAIPYRLFQPTLLIMSPAASETLSDAATLPRQRLFQARVHPDVTGGTPIYLGRLTWISGQNSSSSIQFIGLVPDAGPFFDDALAAPLISLSLSDTALVDTRTRFVDMRGFAAAQPEAQVPFEMQNRQLGAIGTVSIGGGFGGDGVFLVSDQTFFHLFPRRSSATPSHILLSLAPGADPRKVAAELAQLYPPDTVRIRTVTQATQQEIRYQMTQRPTGLIFAFGVAIGVVVGIVIAYQVLSADVADHIREYATFKAMGFRHGFFVGVILEEAIILAAIGFWPGLAFSQLFYQSLAYLTNIPIFMTPERAVAVFIGTILACALSGALAMRKLAAAEPADLF</sequence>
<feature type="domain" description="ABC3 transporter permease C-terminal" evidence="8">
    <location>
        <begin position="276"/>
        <end position="388"/>
    </location>
</feature>
<evidence type="ECO:0000256" key="6">
    <source>
        <dbReference type="ARBA" id="ARBA00023136"/>
    </source>
</evidence>
<evidence type="ECO:0000313" key="10">
    <source>
        <dbReference type="Proteomes" id="UP000237889"/>
    </source>
</evidence>
<dbReference type="OrthoDB" id="180999at2"/>
<keyword evidence="10" id="KW-1185">Reference proteome</keyword>
<dbReference type="EMBL" id="CP027668">
    <property type="protein sequence ID" value="AVO47219.1"/>
    <property type="molecule type" value="Genomic_DNA"/>
</dbReference>
<reference evidence="9 10" key="1">
    <citation type="submission" date="2018-03" db="EMBL/GenBank/DDBJ databases">
        <title>Genome sequencing of Phreatobacter sp.</title>
        <authorList>
            <person name="Kim S.-J."/>
            <person name="Heo J."/>
            <person name="Kwon S.-W."/>
        </authorList>
    </citation>
    <scope>NUCLEOTIDE SEQUENCE [LARGE SCALE GENOMIC DNA]</scope>
    <source>
        <strain evidence="9 10">S-12</strain>
    </source>
</reference>
<dbReference type="Pfam" id="PF02687">
    <property type="entry name" value="FtsX"/>
    <property type="match status" value="1"/>
</dbReference>
<dbReference type="KEGG" id="phr:C6569_20435"/>
<feature type="transmembrane region" description="Helical" evidence="7">
    <location>
        <begin position="361"/>
        <end position="380"/>
    </location>
</feature>
<proteinExistence type="predicted"/>
<feature type="transmembrane region" description="Helical" evidence="7">
    <location>
        <begin position="26"/>
        <end position="46"/>
    </location>
</feature>